<dbReference type="OMA" id="IRYLNNC"/>
<sequence length="219" mass="24975">MPRARGSRQTRQVSATLSKACLVRALDILGPTVMYCTCPKLAKSIHSQTTELSTQQRTLHIRNNNLLFLLHPHSNTEKMISPKRLVKIARKWQRVAAMRRKRISFPRLDGDEEVIAHRGHFIVYSIDGKRFMFPIRYLNNCVIRELLQLSEDEFGLPSSGPITLPCDAMFMDYMVSLIQRRANAEIEKALLMSITANTCSLSHSLQQNQTGQQLLVCSH</sequence>
<dbReference type="STRING" id="71139.A0A059AP50"/>
<dbReference type="EMBL" id="KK198761">
    <property type="protein sequence ID" value="KCW55623.1"/>
    <property type="molecule type" value="Genomic_DNA"/>
</dbReference>
<accession>A0A059AP50</accession>
<protein>
    <submittedName>
        <fullName evidence="4">Uncharacterized protein</fullName>
    </submittedName>
</protein>
<dbReference type="Pfam" id="PF02519">
    <property type="entry name" value="Auxin_inducible"/>
    <property type="match status" value="1"/>
</dbReference>
<evidence type="ECO:0000256" key="1">
    <source>
        <dbReference type="ARBA" id="ARBA00006974"/>
    </source>
</evidence>
<keyword evidence="2" id="KW-0217">Developmental protein</keyword>
<dbReference type="InParanoid" id="A0A059AP50"/>
<dbReference type="PANTHER" id="PTHR31175:SF50">
    <property type="entry name" value="AUXIN-RESPONSIVE PROTEIN FAMILY, PUTATIVE-RELATED"/>
    <property type="match status" value="1"/>
</dbReference>
<gene>
    <name evidence="4" type="ORF">EUGRSUZ_I01488</name>
</gene>
<dbReference type="GO" id="GO:0009733">
    <property type="term" value="P:response to auxin"/>
    <property type="evidence" value="ECO:0007669"/>
    <property type="project" value="InterPro"/>
</dbReference>
<evidence type="ECO:0000313" key="4">
    <source>
        <dbReference type="EMBL" id="KCW55623.1"/>
    </source>
</evidence>
<dbReference type="Gramene" id="KCW55623">
    <property type="protein sequence ID" value="KCW55623"/>
    <property type="gene ID" value="EUGRSUZ_I01488"/>
</dbReference>
<evidence type="ECO:0000256" key="3">
    <source>
        <dbReference type="ARBA" id="ARBA00022604"/>
    </source>
</evidence>
<dbReference type="InterPro" id="IPR003676">
    <property type="entry name" value="SAUR_fam"/>
</dbReference>
<comment type="similarity">
    <text evidence="1">Belongs to the ARG7 family.</text>
</comment>
<name>A0A059AP50_EUCGR</name>
<evidence type="ECO:0000256" key="2">
    <source>
        <dbReference type="ARBA" id="ARBA00022473"/>
    </source>
</evidence>
<reference evidence="4" key="1">
    <citation type="submission" date="2013-07" db="EMBL/GenBank/DDBJ databases">
        <title>The genome of Eucalyptus grandis.</title>
        <authorList>
            <person name="Schmutz J."/>
            <person name="Hayes R."/>
            <person name="Myburg A."/>
            <person name="Tuskan G."/>
            <person name="Grattapaglia D."/>
            <person name="Rokhsar D.S."/>
        </authorList>
    </citation>
    <scope>NUCLEOTIDE SEQUENCE</scope>
    <source>
        <tissue evidence="4">Leaf extractions</tissue>
    </source>
</reference>
<keyword evidence="3" id="KW-0341">Growth regulation</keyword>
<dbReference type="PANTHER" id="PTHR31175">
    <property type="entry name" value="AUXIN-RESPONSIVE FAMILY PROTEIN"/>
    <property type="match status" value="1"/>
</dbReference>
<dbReference type="AlphaFoldDB" id="A0A059AP50"/>
<dbReference type="eggNOG" id="ENOG502S4GQ">
    <property type="taxonomic scope" value="Eukaryota"/>
</dbReference>
<organism evidence="4">
    <name type="scientific">Eucalyptus grandis</name>
    <name type="common">Flooded gum</name>
    <dbReference type="NCBI Taxonomy" id="71139"/>
    <lineage>
        <taxon>Eukaryota</taxon>
        <taxon>Viridiplantae</taxon>
        <taxon>Streptophyta</taxon>
        <taxon>Embryophyta</taxon>
        <taxon>Tracheophyta</taxon>
        <taxon>Spermatophyta</taxon>
        <taxon>Magnoliopsida</taxon>
        <taxon>eudicotyledons</taxon>
        <taxon>Gunneridae</taxon>
        <taxon>Pentapetalae</taxon>
        <taxon>rosids</taxon>
        <taxon>malvids</taxon>
        <taxon>Myrtales</taxon>
        <taxon>Myrtaceae</taxon>
        <taxon>Myrtoideae</taxon>
        <taxon>Eucalypteae</taxon>
        <taxon>Eucalyptus</taxon>
    </lineage>
</organism>
<proteinExistence type="inferred from homology"/>